<dbReference type="Gene3D" id="1.10.3210.30">
    <property type="match status" value="1"/>
</dbReference>
<feature type="domain" description="Helicase ATP-binding" evidence="11">
    <location>
        <begin position="258"/>
        <end position="454"/>
    </location>
</feature>
<dbReference type="GO" id="GO:0004519">
    <property type="term" value="F:endonuclease activity"/>
    <property type="evidence" value="ECO:0007669"/>
    <property type="project" value="UniProtKB-KW"/>
</dbReference>
<dbReference type="InterPro" id="IPR054712">
    <property type="entry name" value="Cas3-like_dom"/>
</dbReference>
<keyword evidence="5" id="KW-0547">Nucleotide-binding</keyword>
<dbReference type="NCBIfam" id="TIGR01587">
    <property type="entry name" value="cas3_core"/>
    <property type="match status" value="1"/>
</dbReference>
<evidence type="ECO:0000259" key="13">
    <source>
        <dbReference type="PROSITE" id="PS51643"/>
    </source>
</evidence>
<name>A0A1E8EWX9_9CLOT</name>
<keyword evidence="9" id="KW-0051">Antiviral defense</keyword>
<dbReference type="PROSITE" id="PS51194">
    <property type="entry name" value="HELICASE_CTER"/>
    <property type="match status" value="1"/>
</dbReference>
<dbReference type="AlphaFoldDB" id="A0A1E8EWX9"/>
<accession>A0A1E8EWX9</accession>
<evidence type="ECO:0000256" key="2">
    <source>
        <dbReference type="ARBA" id="ARBA00009046"/>
    </source>
</evidence>
<dbReference type="PANTHER" id="PTHR47959">
    <property type="entry name" value="ATP-DEPENDENT RNA HELICASE RHLE-RELATED"/>
    <property type="match status" value="1"/>
</dbReference>
<comment type="similarity">
    <text evidence="10">Belongs to the DEAD box helicase family.</text>
</comment>
<evidence type="ECO:0000313" key="14">
    <source>
        <dbReference type="EMBL" id="OFI05278.1"/>
    </source>
</evidence>
<evidence type="ECO:0000256" key="3">
    <source>
        <dbReference type="ARBA" id="ARBA00022722"/>
    </source>
</evidence>
<dbReference type="PANTHER" id="PTHR47959:SF16">
    <property type="entry name" value="CRISPR-ASSOCIATED NUCLEASE_HELICASE CAS3-RELATED"/>
    <property type="match status" value="1"/>
</dbReference>
<comment type="caution">
    <text evidence="14">The sequence shown here is derived from an EMBL/GenBank/DDBJ whole genome shotgun (WGS) entry which is preliminary data.</text>
</comment>
<evidence type="ECO:0000259" key="12">
    <source>
        <dbReference type="PROSITE" id="PS51194"/>
    </source>
</evidence>
<dbReference type="PATRIC" id="fig|1121290.3.peg.1848"/>
<proteinExistence type="inferred from homology"/>
<evidence type="ECO:0000256" key="4">
    <source>
        <dbReference type="ARBA" id="ARBA00022723"/>
    </source>
</evidence>
<dbReference type="InterPro" id="IPR027417">
    <property type="entry name" value="P-loop_NTPase"/>
</dbReference>
<dbReference type="CDD" id="cd17930">
    <property type="entry name" value="DEXHc_cas3"/>
    <property type="match status" value="1"/>
</dbReference>
<keyword evidence="14" id="KW-0255">Endonuclease</keyword>
<dbReference type="EC" id="3.1.-.-" evidence="14"/>
<dbReference type="GO" id="GO:0016787">
    <property type="term" value="F:hydrolase activity"/>
    <property type="evidence" value="ECO:0007669"/>
    <property type="project" value="UniProtKB-KW"/>
</dbReference>
<dbReference type="InterPro" id="IPR050079">
    <property type="entry name" value="DEAD_box_RNA_helicase"/>
</dbReference>
<protein>
    <submittedName>
        <fullName evidence="14">CRISPR-associated endonuclease/helicase Cas3</fullName>
        <ecNumber evidence="14">3.1.-.-</ecNumber>
        <ecNumber evidence="14">3.6.4.-</ecNumber>
    </submittedName>
</protein>
<keyword evidence="15" id="KW-1185">Reference proteome</keyword>
<dbReference type="InterPro" id="IPR001650">
    <property type="entry name" value="Helicase_C-like"/>
</dbReference>
<dbReference type="InterPro" id="IPR006483">
    <property type="entry name" value="CRISPR-assoc_Cas3_HD"/>
</dbReference>
<dbReference type="Gene3D" id="3.40.50.300">
    <property type="entry name" value="P-loop containing nucleotide triphosphate hydrolases"/>
    <property type="match status" value="2"/>
</dbReference>
<gene>
    <name evidence="14" type="primary">ygcB</name>
    <name evidence="14" type="ORF">CLOACE_18460</name>
</gene>
<evidence type="ECO:0000256" key="1">
    <source>
        <dbReference type="ARBA" id="ARBA00006847"/>
    </source>
</evidence>
<dbReference type="GO" id="GO:0046872">
    <property type="term" value="F:metal ion binding"/>
    <property type="evidence" value="ECO:0007669"/>
    <property type="project" value="UniProtKB-KW"/>
</dbReference>
<evidence type="ECO:0000256" key="7">
    <source>
        <dbReference type="ARBA" id="ARBA00022806"/>
    </source>
</evidence>
<dbReference type="EC" id="3.6.4.-" evidence="14"/>
<evidence type="ECO:0000313" key="15">
    <source>
        <dbReference type="Proteomes" id="UP000175744"/>
    </source>
</evidence>
<dbReference type="GO" id="GO:0003724">
    <property type="term" value="F:RNA helicase activity"/>
    <property type="evidence" value="ECO:0007669"/>
    <property type="project" value="TreeGrafter"/>
</dbReference>
<sequence length="775" mass="91303">MEFYSHPNKFLIDHLKEVNEYMKDSLSLNYGEESKIIAFSHDFGKYTTYFQKYLFEEKYKDSLLSNHGFISAIFGAYIALDKFGEDSILPLIVYSSILHHHGSLKNIELNLPKTMRGIKSTDSSYLIDKIEIGEKQIENIRKNKTDISKDYESIGYDKYFNSFINDINIEKILCKLKRMEMMIKRKYKSSELYFSHQLQYSALIASDKISAANIKLPSLKYVNYEEMDKVRRYKIGESKSEINKIRTDIFNIVQDEIKKSYREHKIFSITAPTGTGKTYSGFFAALKLRELLKDNRRIIYALPFTSIINQNFDVLYDLFCNVKDFENKSSDYIIKHHSMADVEYNSEKENYKSMEAELLLENWDSPIVITTFVQLLQTLIGNKNRMLKKFNALKNSIILLDEVQAIDIKYYELVDYILKEASKYLDCRIIMMTATKPILLQDSKELLKHNEDYFKLFNRTKIIPKINKVTVEDFIEEFLQHIEYKSYLIICNTIDQSIKIYNSLKNIDREVYYLSTNLIPLHRKRVIDSINEKLNKGEKPILVSTQVVEAGVDFDFNVVIRDIAPISSIIQSAGRCNRHNKSKGDGQVYIYSMVDNSSNYYGRYVYGTSNINISKDILQHSQCIEEKEYLDLINKYFKEINENINKDISEKLIESIENLYFSKQNEKYTLSKFSLIENNPNYMEVFIRIDDKAERVYEKLMGVLKEKDENIKREGFIKIKNKIRDYTLSIPMKYKSKFNIDEYTRIVSLPMEGCENYYDINTGFIREDKEDYFIF</sequence>
<evidence type="ECO:0000259" key="11">
    <source>
        <dbReference type="PROSITE" id="PS51192"/>
    </source>
</evidence>
<dbReference type="InterPro" id="IPR014001">
    <property type="entry name" value="Helicase_ATP-bd"/>
</dbReference>
<dbReference type="InterPro" id="IPR011545">
    <property type="entry name" value="DEAD/DEAH_box_helicase_dom"/>
</dbReference>
<dbReference type="InterPro" id="IPR006474">
    <property type="entry name" value="Helicase_Cas3_CRISPR-ass_core"/>
</dbReference>
<feature type="domain" description="Helicase C-terminal" evidence="12">
    <location>
        <begin position="474"/>
        <end position="660"/>
    </location>
</feature>
<keyword evidence="6 14" id="KW-0378">Hydrolase</keyword>
<dbReference type="SUPFAM" id="SSF52540">
    <property type="entry name" value="P-loop containing nucleoside triphosphate hydrolases"/>
    <property type="match status" value="1"/>
</dbReference>
<dbReference type="GO" id="GO:0051607">
    <property type="term" value="P:defense response to virus"/>
    <property type="evidence" value="ECO:0007669"/>
    <property type="project" value="UniProtKB-KW"/>
</dbReference>
<comment type="similarity">
    <text evidence="1">In the N-terminal section; belongs to the CRISPR-associated nuclease Cas3-HD family.</text>
</comment>
<dbReference type="CDD" id="cd09641">
    <property type="entry name" value="Cas3''_I"/>
    <property type="match status" value="1"/>
</dbReference>
<dbReference type="EMBL" id="LZFO01000031">
    <property type="protein sequence ID" value="OFI05278.1"/>
    <property type="molecule type" value="Genomic_DNA"/>
</dbReference>
<dbReference type="Pfam" id="PF22590">
    <property type="entry name" value="Cas3-like_C_2"/>
    <property type="match status" value="1"/>
</dbReference>
<dbReference type="GO" id="GO:0005524">
    <property type="term" value="F:ATP binding"/>
    <property type="evidence" value="ECO:0007669"/>
    <property type="project" value="UniProtKB-KW"/>
</dbReference>
<keyword evidence="3" id="KW-0540">Nuclease</keyword>
<dbReference type="Proteomes" id="UP000175744">
    <property type="component" value="Unassembled WGS sequence"/>
</dbReference>
<keyword evidence="4" id="KW-0479">Metal-binding</keyword>
<evidence type="ECO:0000256" key="6">
    <source>
        <dbReference type="ARBA" id="ARBA00022801"/>
    </source>
</evidence>
<dbReference type="PROSITE" id="PS51192">
    <property type="entry name" value="HELICASE_ATP_BIND_1"/>
    <property type="match status" value="1"/>
</dbReference>
<dbReference type="RefSeq" id="WP_070110815.1">
    <property type="nucleotide sequence ID" value="NZ_LZFO01000031.1"/>
</dbReference>
<keyword evidence="7 14" id="KW-0347">Helicase</keyword>
<dbReference type="SMART" id="SM00490">
    <property type="entry name" value="HELICc"/>
    <property type="match status" value="1"/>
</dbReference>
<feature type="domain" description="HD Cas3-type" evidence="13">
    <location>
        <begin position="4"/>
        <end position="209"/>
    </location>
</feature>
<evidence type="ECO:0000256" key="10">
    <source>
        <dbReference type="ARBA" id="ARBA00038437"/>
    </source>
</evidence>
<dbReference type="SMART" id="SM00487">
    <property type="entry name" value="DEXDc"/>
    <property type="match status" value="1"/>
</dbReference>
<dbReference type="OrthoDB" id="9810236at2"/>
<organism evidence="14 15">
    <name type="scientific">Clostridium acetireducens DSM 10703</name>
    <dbReference type="NCBI Taxonomy" id="1121290"/>
    <lineage>
        <taxon>Bacteria</taxon>
        <taxon>Bacillati</taxon>
        <taxon>Bacillota</taxon>
        <taxon>Clostridia</taxon>
        <taxon>Eubacteriales</taxon>
        <taxon>Clostridiaceae</taxon>
        <taxon>Clostridium</taxon>
    </lineage>
</organism>
<dbReference type="Pfam" id="PF00270">
    <property type="entry name" value="DEAD"/>
    <property type="match status" value="1"/>
</dbReference>
<keyword evidence="8" id="KW-0067">ATP-binding</keyword>
<dbReference type="STRING" id="1121290.CLAOCE_18460"/>
<dbReference type="NCBIfam" id="TIGR01596">
    <property type="entry name" value="cas3_HD"/>
    <property type="match status" value="1"/>
</dbReference>
<dbReference type="GO" id="GO:0005829">
    <property type="term" value="C:cytosol"/>
    <property type="evidence" value="ECO:0007669"/>
    <property type="project" value="TreeGrafter"/>
</dbReference>
<evidence type="ECO:0000256" key="9">
    <source>
        <dbReference type="ARBA" id="ARBA00023118"/>
    </source>
</evidence>
<dbReference type="GO" id="GO:0003676">
    <property type="term" value="F:nucleic acid binding"/>
    <property type="evidence" value="ECO:0007669"/>
    <property type="project" value="InterPro"/>
</dbReference>
<evidence type="ECO:0000256" key="8">
    <source>
        <dbReference type="ARBA" id="ARBA00022840"/>
    </source>
</evidence>
<reference evidence="14 15" key="1">
    <citation type="submission" date="2016-06" db="EMBL/GenBank/DDBJ databases">
        <title>Genome sequence of Clostridium acetireducens DSM 10703.</title>
        <authorList>
            <person name="Poehlein A."/>
            <person name="Fluechter S."/>
            <person name="Duerre P."/>
            <person name="Daniel R."/>
        </authorList>
    </citation>
    <scope>NUCLEOTIDE SEQUENCE [LARGE SCALE GENOMIC DNA]</scope>
    <source>
        <strain evidence="14 15">DSM 10703</strain>
    </source>
</reference>
<dbReference type="InterPro" id="IPR038257">
    <property type="entry name" value="CRISPR-assoc_Cas3_HD_sf"/>
</dbReference>
<comment type="similarity">
    <text evidence="2">In the central section; belongs to the CRISPR-associated helicase Cas3 family.</text>
</comment>
<dbReference type="PROSITE" id="PS51643">
    <property type="entry name" value="HD_CAS3"/>
    <property type="match status" value="1"/>
</dbReference>
<evidence type="ECO:0000256" key="5">
    <source>
        <dbReference type="ARBA" id="ARBA00022741"/>
    </source>
</evidence>